<dbReference type="Gene3D" id="3.40.50.2300">
    <property type="match status" value="1"/>
</dbReference>
<feature type="domain" description="HTH luxR-type" evidence="3">
    <location>
        <begin position="172"/>
        <end position="237"/>
    </location>
</feature>
<dbReference type="SUPFAM" id="SSF46894">
    <property type="entry name" value="C-terminal effector domain of the bipartite response regulators"/>
    <property type="match status" value="1"/>
</dbReference>
<feature type="domain" description="Response regulatory" evidence="4">
    <location>
        <begin position="25"/>
        <end position="145"/>
    </location>
</feature>
<dbReference type="InterPro" id="IPR016032">
    <property type="entry name" value="Sig_transdc_resp-reg_C-effctor"/>
</dbReference>
<dbReference type="PROSITE" id="PS50110">
    <property type="entry name" value="RESPONSE_REGULATORY"/>
    <property type="match status" value="1"/>
</dbReference>
<accession>A0ABV2QVS9</accession>
<dbReference type="Proteomes" id="UP001549321">
    <property type="component" value="Unassembled WGS sequence"/>
</dbReference>
<gene>
    <name evidence="5" type="ORF">ABIE08_001037</name>
</gene>
<name>A0ABV2QVS9_9HYPH</name>
<dbReference type="SUPFAM" id="SSF52172">
    <property type="entry name" value="CheY-like"/>
    <property type="match status" value="1"/>
</dbReference>
<dbReference type="InterPro" id="IPR000792">
    <property type="entry name" value="Tscrpt_reg_LuxR_C"/>
</dbReference>
<comment type="caution">
    <text evidence="2">Lacks conserved residue(s) required for the propagation of feature annotation.</text>
</comment>
<dbReference type="InterPro" id="IPR001789">
    <property type="entry name" value="Sig_transdc_resp-reg_receiver"/>
</dbReference>
<evidence type="ECO:0000256" key="2">
    <source>
        <dbReference type="PROSITE-ProRule" id="PRU00169"/>
    </source>
</evidence>
<proteinExistence type="predicted"/>
<dbReference type="CDD" id="cd06170">
    <property type="entry name" value="LuxR_C_like"/>
    <property type="match status" value="1"/>
</dbReference>
<dbReference type="PRINTS" id="PR00038">
    <property type="entry name" value="HTHLUXR"/>
</dbReference>
<keyword evidence="1 5" id="KW-0238">DNA-binding</keyword>
<dbReference type="PROSITE" id="PS00622">
    <property type="entry name" value="HTH_LUXR_1"/>
    <property type="match status" value="1"/>
</dbReference>
<comment type="caution">
    <text evidence="5">The sequence shown here is derived from an EMBL/GenBank/DDBJ whole genome shotgun (WGS) entry which is preliminary data.</text>
</comment>
<evidence type="ECO:0000259" key="3">
    <source>
        <dbReference type="PROSITE" id="PS50043"/>
    </source>
</evidence>
<reference evidence="5 6" key="1">
    <citation type="submission" date="2024-06" db="EMBL/GenBank/DDBJ databases">
        <title>Sorghum-associated microbial communities from plants grown in Nebraska, USA.</title>
        <authorList>
            <person name="Schachtman D."/>
        </authorList>
    </citation>
    <scope>NUCLEOTIDE SEQUENCE [LARGE SCALE GENOMIC DNA]</scope>
    <source>
        <strain evidence="5 6">3207</strain>
    </source>
</reference>
<dbReference type="GO" id="GO:0003677">
    <property type="term" value="F:DNA binding"/>
    <property type="evidence" value="ECO:0007669"/>
    <property type="project" value="UniProtKB-KW"/>
</dbReference>
<organism evidence="5 6">
    <name type="scientific">Kaistia defluvii</name>
    <dbReference type="NCBI Taxonomy" id="410841"/>
    <lineage>
        <taxon>Bacteria</taxon>
        <taxon>Pseudomonadati</taxon>
        <taxon>Pseudomonadota</taxon>
        <taxon>Alphaproteobacteria</taxon>
        <taxon>Hyphomicrobiales</taxon>
        <taxon>Kaistiaceae</taxon>
        <taxon>Kaistia</taxon>
    </lineage>
</organism>
<protein>
    <submittedName>
        <fullName evidence="5">DNA-binding NarL/FixJ family response regulator</fullName>
    </submittedName>
</protein>
<sequence>MWNCESVQVAGNDSPGAVAQSSRVKIALIDRRALDRECLAQALLASQPNLEIRAFGSVEEWEAAGARLHDACAVLLSIGGQNPGDAVVAAALSNLEREFPGIPTIVLADSEAASDVLMALDRGARGYIASSSGLRVVVEVVNLVRAGGTYVPASSLNACRSEILAQGIEEEVDPLDALLTPRQAAVAEALRQGKANKIIAYELDLSESTVKVHIRAIMRKLHAHNRTEVAFKLSALVPARRTTARLLSLPAYRDRPPGVRLAPAQPPQPQSAAYR</sequence>
<evidence type="ECO:0000256" key="1">
    <source>
        <dbReference type="ARBA" id="ARBA00023125"/>
    </source>
</evidence>
<dbReference type="PANTHER" id="PTHR45566:SF1">
    <property type="entry name" value="HTH-TYPE TRANSCRIPTIONAL REGULATOR YHJB-RELATED"/>
    <property type="match status" value="1"/>
</dbReference>
<dbReference type="InterPro" id="IPR051015">
    <property type="entry name" value="EvgA-like"/>
</dbReference>
<dbReference type="EMBL" id="JBEPSM010000001">
    <property type="protein sequence ID" value="MET4633124.1"/>
    <property type="molecule type" value="Genomic_DNA"/>
</dbReference>
<dbReference type="SMART" id="SM00421">
    <property type="entry name" value="HTH_LUXR"/>
    <property type="match status" value="1"/>
</dbReference>
<evidence type="ECO:0000313" key="5">
    <source>
        <dbReference type="EMBL" id="MET4633124.1"/>
    </source>
</evidence>
<dbReference type="InterPro" id="IPR011006">
    <property type="entry name" value="CheY-like_superfamily"/>
</dbReference>
<evidence type="ECO:0000313" key="6">
    <source>
        <dbReference type="Proteomes" id="UP001549321"/>
    </source>
</evidence>
<evidence type="ECO:0000259" key="4">
    <source>
        <dbReference type="PROSITE" id="PS50110"/>
    </source>
</evidence>
<dbReference type="PANTHER" id="PTHR45566">
    <property type="entry name" value="HTH-TYPE TRANSCRIPTIONAL REGULATOR YHJB-RELATED"/>
    <property type="match status" value="1"/>
</dbReference>
<dbReference type="PROSITE" id="PS50043">
    <property type="entry name" value="HTH_LUXR_2"/>
    <property type="match status" value="1"/>
</dbReference>
<keyword evidence="6" id="KW-1185">Reference proteome</keyword>
<dbReference type="RefSeq" id="WP_354549262.1">
    <property type="nucleotide sequence ID" value="NZ_JBEPSM010000001.1"/>
</dbReference>
<dbReference type="Pfam" id="PF00196">
    <property type="entry name" value="GerE"/>
    <property type="match status" value="1"/>
</dbReference>